<feature type="transmembrane region" description="Helical" evidence="7">
    <location>
        <begin position="120"/>
        <end position="138"/>
    </location>
</feature>
<comment type="similarity">
    <text evidence="2">Belongs to the TDE1 family.</text>
</comment>
<keyword evidence="5 7" id="KW-0472">Membrane</keyword>
<evidence type="ECO:0000313" key="9">
    <source>
        <dbReference type="EMBL" id="CAH0376553.1"/>
    </source>
</evidence>
<feature type="transmembrane region" description="Helical" evidence="7">
    <location>
        <begin position="262"/>
        <end position="284"/>
    </location>
</feature>
<dbReference type="Proteomes" id="UP000789595">
    <property type="component" value="Unassembled WGS sequence"/>
</dbReference>
<dbReference type="Pfam" id="PF03348">
    <property type="entry name" value="Serinc"/>
    <property type="match status" value="1"/>
</dbReference>
<evidence type="ECO:0000256" key="2">
    <source>
        <dbReference type="ARBA" id="ARBA00006665"/>
    </source>
</evidence>
<reference evidence="9" key="2">
    <citation type="submission" date="2021-11" db="EMBL/GenBank/DDBJ databases">
        <authorList>
            <consortium name="Genoscope - CEA"/>
            <person name="William W."/>
        </authorList>
    </citation>
    <scope>NUCLEOTIDE SEQUENCE</scope>
</reference>
<organism evidence="8">
    <name type="scientific">Pelagomonas calceolata</name>
    <dbReference type="NCBI Taxonomy" id="35677"/>
    <lineage>
        <taxon>Eukaryota</taxon>
        <taxon>Sar</taxon>
        <taxon>Stramenopiles</taxon>
        <taxon>Ochrophyta</taxon>
        <taxon>Pelagophyceae</taxon>
        <taxon>Pelagomonadales</taxon>
        <taxon>Pelagomonadaceae</taxon>
        <taxon>Pelagomonas</taxon>
    </lineage>
</organism>
<feature type="region of interest" description="Disordered" evidence="6">
    <location>
        <begin position="363"/>
        <end position="383"/>
    </location>
</feature>
<sequence length="463" mass="50020">MIAPAAGAAAAAGTGYSLGLCGMLSGICSAISCAFSALVACFTGARCCSGGACAGNGKDAWGAGKVGSMLVVVYAVAMSFLFLYGLEDQLHHLAEHAKAWENTSCKLGDDYDAECLGQEGVFRINLAVVAFFASNWLGCKLSKQWHNALWIVKMVFFLGYCAITLFWIPSPFVDDYVWASRVMAALYAVALMVFIIEFAYEVNDWMVDQSGDWGAPTTCGLDDNLIVLLCISFVLFAATLAGIVCLFVFFPKDPDACEAGQAITAFISMTLVFCVACTATQLVFSESGNLLTSSAVCAYGTYLAYTAIRKQPSSECNPFWEHKHDWMTWVSLILAFISLIWMSKTAEDVGNTIDPELGVELVPSDDEEKNEDKSESPPPAPIDCLDGGDRAGATFNLIMALAACYVACTIANWGASTNQGDTMSKPLAGRASMWMQIVAQWAMFLLYEWTLVAPLIFPDRDWV</sequence>
<dbReference type="EMBL" id="CAKKNE010000005">
    <property type="protein sequence ID" value="CAH0376553.1"/>
    <property type="molecule type" value="Genomic_DNA"/>
</dbReference>
<evidence type="ECO:0000313" key="8">
    <source>
        <dbReference type="EMBL" id="CAE0692552.1"/>
    </source>
</evidence>
<gene>
    <name evidence="8" type="ORF">PCAL00307_LOCUS7988</name>
    <name evidence="9" type="ORF">PECAL_5P11510</name>
</gene>
<evidence type="ECO:0008006" key="11">
    <source>
        <dbReference type="Google" id="ProtNLM"/>
    </source>
</evidence>
<dbReference type="PANTHER" id="PTHR10383">
    <property type="entry name" value="SERINE INCORPORATOR"/>
    <property type="match status" value="1"/>
</dbReference>
<dbReference type="EMBL" id="HBIW01009361">
    <property type="protein sequence ID" value="CAE0692552.1"/>
    <property type="molecule type" value="Transcribed_RNA"/>
</dbReference>
<feature type="transmembrane region" description="Helical" evidence="7">
    <location>
        <begin position="437"/>
        <end position="457"/>
    </location>
</feature>
<dbReference type="OrthoDB" id="5963193at2759"/>
<keyword evidence="4 7" id="KW-1133">Transmembrane helix</keyword>
<dbReference type="InterPro" id="IPR005016">
    <property type="entry name" value="TDE1/TMS"/>
</dbReference>
<evidence type="ECO:0000313" key="10">
    <source>
        <dbReference type="Proteomes" id="UP000789595"/>
    </source>
</evidence>
<feature type="transmembrane region" description="Helical" evidence="7">
    <location>
        <begin position="66"/>
        <end position="86"/>
    </location>
</feature>
<keyword evidence="3 7" id="KW-0812">Transmembrane</keyword>
<feature type="transmembrane region" description="Helical" evidence="7">
    <location>
        <begin position="326"/>
        <end position="343"/>
    </location>
</feature>
<evidence type="ECO:0000256" key="5">
    <source>
        <dbReference type="ARBA" id="ARBA00023136"/>
    </source>
</evidence>
<dbReference type="PANTHER" id="PTHR10383:SF9">
    <property type="entry name" value="SERINE INCORPORATOR, ISOFORM F"/>
    <property type="match status" value="1"/>
</dbReference>
<feature type="transmembrane region" description="Helical" evidence="7">
    <location>
        <begin position="290"/>
        <end position="305"/>
    </location>
</feature>
<feature type="transmembrane region" description="Helical" evidence="7">
    <location>
        <begin position="395"/>
        <end position="416"/>
    </location>
</feature>
<comment type="subcellular location">
    <subcellularLocation>
        <location evidence="1">Membrane</location>
        <topology evidence="1">Multi-pass membrane protein</topology>
    </subcellularLocation>
</comment>
<evidence type="ECO:0000256" key="6">
    <source>
        <dbReference type="SAM" id="MobiDB-lite"/>
    </source>
</evidence>
<accession>A0A7S3ZSY0</accession>
<evidence type="ECO:0000256" key="1">
    <source>
        <dbReference type="ARBA" id="ARBA00004141"/>
    </source>
</evidence>
<name>A0A7S3ZSY0_9STRA</name>
<keyword evidence="10" id="KW-1185">Reference proteome</keyword>
<feature type="transmembrane region" description="Helical" evidence="7">
    <location>
        <begin position="225"/>
        <end position="250"/>
    </location>
</feature>
<evidence type="ECO:0000256" key="7">
    <source>
        <dbReference type="SAM" id="Phobius"/>
    </source>
</evidence>
<protein>
    <recommendedName>
        <fullName evidence="11">Serine incorporator</fullName>
    </recommendedName>
</protein>
<reference evidence="8" key="1">
    <citation type="submission" date="2021-01" db="EMBL/GenBank/DDBJ databases">
        <authorList>
            <person name="Corre E."/>
            <person name="Pelletier E."/>
            <person name="Niang G."/>
            <person name="Scheremetjew M."/>
            <person name="Finn R."/>
            <person name="Kale V."/>
            <person name="Holt S."/>
            <person name="Cochrane G."/>
            <person name="Meng A."/>
            <person name="Brown T."/>
            <person name="Cohen L."/>
        </authorList>
    </citation>
    <scope>NUCLEOTIDE SEQUENCE</scope>
    <source>
        <strain evidence="8">CCMP1756</strain>
    </source>
</reference>
<feature type="transmembrane region" description="Helical" evidence="7">
    <location>
        <begin position="150"/>
        <end position="170"/>
    </location>
</feature>
<feature type="transmembrane region" description="Helical" evidence="7">
    <location>
        <begin position="182"/>
        <end position="200"/>
    </location>
</feature>
<dbReference type="AlphaFoldDB" id="A0A7S3ZSY0"/>
<evidence type="ECO:0000256" key="3">
    <source>
        <dbReference type="ARBA" id="ARBA00022692"/>
    </source>
</evidence>
<dbReference type="GO" id="GO:0016020">
    <property type="term" value="C:membrane"/>
    <property type="evidence" value="ECO:0007669"/>
    <property type="project" value="UniProtKB-SubCell"/>
</dbReference>
<proteinExistence type="inferred from homology"/>
<evidence type="ECO:0000256" key="4">
    <source>
        <dbReference type="ARBA" id="ARBA00022989"/>
    </source>
</evidence>